<dbReference type="PROSITE" id="PS51873">
    <property type="entry name" value="TRIAD"/>
    <property type="match status" value="1"/>
</dbReference>
<gene>
    <name evidence="9" type="ORF">ALECFALPRED_010167</name>
</gene>
<reference evidence="9" key="1">
    <citation type="submission" date="2021-03" db="EMBL/GenBank/DDBJ databases">
        <authorList>
            <person name="Tagirdzhanova G."/>
        </authorList>
    </citation>
    <scope>NUCLEOTIDE SEQUENCE</scope>
</reference>
<dbReference type="GO" id="GO:0000151">
    <property type="term" value="C:ubiquitin ligase complex"/>
    <property type="evidence" value="ECO:0007669"/>
    <property type="project" value="TreeGrafter"/>
</dbReference>
<dbReference type="GO" id="GO:0004842">
    <property type="term" value="F:ubiquitin-protein transferase activity"/>
    <property type="evidence" value="ECO:0007669"/>
    <property type="project" value="TreeGrafter"/>
</dbReference>
<evidence type="ECO:0000313" key="9">
    <source>
        <dbReference type="EMBL" id="CAF9942868.1"/>
    </source>
</evidence>
<dbReference type="InterPro" id="IPR013083">
    <property type="entry name" value="Znf_RING/FYVE/PHD"/>
</dbReference>
<evidence type="ECO:0000256" key="4">
    <source>
        <dbReference type="ARBA" id="ARBA00022737"/>
    </source>
</evidence>
<protein>
    <recommendedName>
        <fullName evidence="8">RING-type domain-containing protein</fullName>
    </recommendedName>
</protein>
<evidence type="ECO:0000256" key="7">
    <source>
        <dbReference type="ARBA" id="ARBA00022833"/>
    </source>
</evidence>
<evidence type="ECO:0000256" key="6">
    <source>
        <dbReference type="ARBA" id="ARBA00022786"/>
    </source>
</evidence>
<comment type="caution">
    <text evidence="9">The sequence shown here is derived from an EMBL/GenBank/DDBJ whole genome shotgun (WGS) entry which is preliminary data.</text>
</comment>
<evidence type="ECO:0000256" key="3">
    <source>
        <dbReference type="ARBA" id="ARBA00022723"/>
    </source>
</evidence>
<keyword evidence="2" id="KW-0808">Transferase</keyword>
<dbReference type="Proteomes" id="UP000664203">
    <property type="component" value="Unassembled WGS sequence"/>
</dbReference>
<evidence type="ECO:0000259" key="8">
    <source>
        <dbReference type="PROSITE" id="PS51873"/>
    </source>
</evidence>
<dbReference type="PANTHER" id="PTHR22770:SF13">
    <property type="entry name" value="RING-TYPE DOMAIN-CONTAINING PROTEIN"/>
    <property type="match status" value="1"/>
</dbReference>
<dbReference type="AlphaFoldDB" id="A0A8H3J8R2"/>
<comment type="pathway">
    <text evidence="1">Protein modification; protein ubiquitination.</text>
</comment>
<accession>A0A8H3J8R2</accession>
<dbReference type="PANTHER" id="PTHR22770">
    <property type="entry name" value="UBIQUITIN CONJUGATING ENZYME 7 INTERACTING PROTEIN-RELATED"/>
    <property type="match status" value="1"/>
</dbReference>
<dbReference type="Gene3D" id="1.20.120.1750">
    <property type="match status" value="1"/>
</dbReference>
<dbReference type="InterPro" id="IPR044066">
    <property type="entry name" value="TRIAD_supradom"/>
</dbReference>
<evidence type="ECO:0000256" key="2">
    <source>
        <dbReference type="ARBA" id="ARBA00022679"/>
    </source>
</evidence>
<name>A0A8H3J8R2_9LECA</name>
<organism evidence="9 10">
    <name type="scientific">Alectoria fallacina</name>
    <dbReference type="NCBI Taxonomy" id="1903189"/>
    <lineage>
        <taxon>Eukaryota</taxon>
        <taxon>Fungi</taxon>
        <taxon>Dikarya</taxon>
        <taxon>Ascomycota</taxon>
        <taxon>Pezizomycotina</taxon>
        <taxon>Lecanoromycetes</taxon>
        <taxon>OSLEUM clade</taxon>
        <taxon>Lecanoromycetidae</taxon>
        <taxon>Lecanorales</taxon>
        <taxon>Lecanorineae</taxon>
        <taxon>Parmeliaceae</taxon>
        <taxon>Alectoria</taxon>
    </lineage>
</organism>
<dbReference type="GO" id="GO:0097039">
    <property type="term" value="P:protein linear polyubiquitination"/>
    <property type="evidence" value="ECO:0007669"/>
    <property type="project" value="TreeGrafter"/>
</dbReference>
<dbReference type="SUPFAM" id="SSF57850">
    <property type="entry name" value="RING/U-box"/>
    <property type="match status" value="3"/>
</dbReference>
<dbReference type="InterPro" id="IPR002867">
    <property type="entry name" value="IBR_dom"/>
</dbReference>
<dbReference type="OrthoDB" id="10009520at2759"/>
<evidence type="ECO:0000256" key="5">
    <source>
        <dbReference type="ARBA" id="ARBA00022771"/>
    </source>
</evidence>
<keyword evidence="6" id="KW-0833">Ubl conjugation pathway</keyword>
<dbReference type="GO" id="GO:0008270">
    <property type="term" value="F:zinc ion binding"/>
    <property type="evidence" value="ECO:0007669"/>
    <property type="project" value="UniProtKB-KW"/>
</dbReference>
<dbReference type="CDD" id="cd20335">
    <property type="entry name" value="BRcat_RBR"/>
    <property type="match status" value="1"/>
</dbReference>
<dbReference type="Pfam" id="PF01485">
    <property type="entry name" value="IBR"/>
    <property type="match status" value="1"/>
</dbReference>
<keyword evidence="4" id="KW-0677">Repeat</keyword>
<sequence length="366" mass="40615">MTTKAAMTSDIAEGQVESRILKGALVTFGPGARVLSFEHPSDYSAIQISCKVPQQSTAGHFASYLFDLREPVGLPRIHVITGPDACPVIAHVQMKDPSFAARVKSKFDGYLKYIPRTKMAIKTVPVEIGYEESIDPPYMTPVRRHILRDRHARLRLEEDPTVSECPVCLTEAEDPYHTACGHWYCRTCFGSQCYSVGKDEIPIRCLGNSGKCSRIFLLPELKSALPSDAFEQLLAKSFTTYCKTVTTIQECPTSHCQQTYRTSTDGSVITCFRCSTPICTTCRAPSHSGMTCATHQRSGTAEYQTWTLNEDIRKCPRCRNLIEKTGGCERVDCFCGAGLCWKCMELWDGNGQCRCGRIASGIQKKG</sequence>
<keyword evidence="5" id="KW-0863">Zinc-finger</keyword>
<dbReference type="Gene3D" id="3.30.40.10">
    <property type="entry name" value="Zinc/RING finger domain, C3HC4 (zinc finger)"/>
    <property type="match status" value="1"/>
</dbReference>
<dbReference type="SMART" id="SM00647">
    <property type="entry name" value="IBR"/>
    <property type="match status" value="2"/>
</dbReference>
<evidence type="ECO:0000313" key="10">
    <source>
        <dbReference type="Proteomes" id="UP000664203"/>
    </source>
</evidence>
<keyword evidence="3" id="KW-0479">Metal-binding</keyword>
<keyword evidence="10" id="KW-1185">Reference proteome</keyword>
<dbReference type="GO" id="GO:0043130">
    <property type="term" value="F:ubiquitin binding"/>
    <property type="evidence" value="ECO:0007669"/>
    <property type="project" value="TreeGrafter"/>
</dbReference>
<feature type="domain" description="RING-type" evidence="8">
    <location>
        <begin position="161"/>
        <end position="365"/>
    </location>
</feature>
<dbReference type="InterPro" id="IPR051628">
    <property type="entry name" value="LUBAC_E3_Ligases"/>
</dbReference>
<dbReference type="EMBL" id="CAJPDR010000826">
    <property type="protein sequence ID" value="CAF9942868.1"/>
    <property type="molecule type" value="Genomic_DNA"/>
</dbReference>
<dbReference type="GO" id="GO:0043161">
    <property type="term" value="P:proteasome-mediated ubiquitin-dependent protein catabolic process"/>
    <property type="evidence" value="ECO:0007669"/>
    <property type="project" value="TreeGrafter"/>
</dbReference>
<evidence type="ECO:0000256" key="1">
    <source>
        <dbReference type="ARBA" id="ARBA00004906"/>
    </source>
</evidence>
<keyword evidence="7" id="KW-0862">Zinc</keyword>
<proteinExistence type="predicted"/>